<comment type="caution">
    <text evidence="1">The sequence shown here is derived from an EMBL/GenBank/DDBJ whole genome shotgun (WGS) entry which is preliminary data.</text>
</comment>
<name>A0ABV6S1V2_9SPHN</name>
<evidence type="ECO:0000313" key="2">
    <source>
        <dbReference type="Proteomes" id="UP001589858"/>
    </source>
</evidence>
<reference evidence="1 2" key="1">
    <citation type="submission" date="2024-09" db="EMBL/GenBank/DDBJ databases">
        <authorList>
            <person name="Sun Q."/>
            <person name="Mori K."/>
        </authorList>
    </citation>
    <scope>NUCLEOTIDE SEQUENCE [LARGE SCALE GENOMIC DNA]</scope>
    <source>
        <strain evidence="1 2">CICC 11035S</strain>
    </source>
</reference>
<evidence type="ECO:0000313" key="1">
    <source>
        <dbReference type="EMBL" id="MFC0683212.1"/>
    </source>
</evidence>
<dbReference type="Proteomes" id="UP001589858">
    <property type="component" value="Unassembled WGS sequence"/>
</dbReference>
<sequence length="86" mass="9498">MCNLILSVENGRQHYQVDGLTVSQDVFEAYRLRGHPCRINCGTEDRLRLALAAAAPKRADAGRVIVPQDDASALDLFRFGNEGKLL</sequence>
<organism evidence="1 2">
    <name type="scientific">Novosphingobium clariflavum</name>
    <dbReference type="NCBI Taxonomy" id="2029884"/>
    <lineage>
        <taxon>Bacteria</taxon>
        <taxon>Pseudomonadati</taxon>
        <taxon>Pseudomonadota</taxon>
        <taxon>Alphaproteobacteria</taxon>
        <taxon>Sphingomonadales</taxon>
        <taxon>Sphingomonadaceae</taxon>
        <taxon>Novosphingobium</taxon>
    </lineage>
</organism>
<dbReference type="EMBL" id="JBHLTM010000008">
    <property type="protein sequence ID" value="MFC0683212.1"/>
    <property type="molecule type" value="Genomic_DNA"/>
</dbReference>
<keyword evidence="2" id="KW-1185">Reference proteome</keyword>
<gene>
    <name evidence="1" type="ORF">ACFFF8_01255</name>
</gene>
<proteinExistence type="predicted"/>
<dbReference type="RefSeq" id="WP_267220612.1">
    <property type="nucleotide sequence ID" value="NZ_JAPCWC010000007.1"/>
</dbReference>
<accession>A0ABV6S1V2</accession>
<protein>
    <submittedName>
        <fullName evidence="1">Uncharacterized protein</fullName>
    </submittedName>
</protein>